<dbReference type="OrthoDB" id="1845870at2759"/>
<proteinExistence type="predicted"/>
<organism evidence="1 2">
    <name type="scientific">Actinidia rufa</name>
    <dbReference type="NCBI Taxonomy" id="165716"/>
    <lineage>
        <taxon>Eukaryota</taxon>
        <taxon>Viridiplantae</taxon>
        <taxon>Streptophyta</taxon>
        <taxon>Embryophyta</taxon>
        <taxon>Tracheophyta</taxon>
        <taxon>Spermatophyta</taxon>
        <taxon>Magnoliopsida</taxon>
        <taxon>eudicotyledons</taxon>
        <taxon>Gunneridae</taxon>
        <taxon>Pentapetalae</taxon>
        <taxon>asterids</taxon>
        <taxon>Ericales</taxon>
        <taxon>Actinidiaceae</taxon>
        <taxon>Actinidia</taxon>
    </lineage>
</organism>
<reference evidence="1 2" key="1">
    <citation type="submission" date="2019-07" db="EMBL/GenBank/DDBJ databases">
        <title>De Novo Assembly of kiwifruit Actinidia rufa.</title>
        <authorList>
            <person name="Sugita-Konishi S."/>
            <person name="Sato K."/>
            <person name="Mori E."/>
            <person name="Abe Y."/>
            <person name="Kisaki G."/>
            <person name="Hamano K."/>
            <person name="Suezawa K."/>
            <person name="Otani M."/>
            <person name="Fukuda T."/>
            <person name="Manabe T."/>
            <person name="Gomi K."/>
            <person name="Tabuchi M."/>
            <person name="Akimitsu K."/>
            <person name="Kataoka I."/>
        </authorList>
    </citation>
    <scope>NUCLEOTIDE SEQUENCE [LARGE SCALE GENOMIC DNA]</scope>
    <source>
        <strain evidence="2">cv. Fuchu</strain>
    </source>
</reference>
<evidence type="ECO:0000313" key="2">
    <source>
        <dbReference type="Proteomes" id="UP000585474"/>
    </source>
</evidence>
<accession>A0A7J0G559</accession>
<gene>
    <name evidence="1" type="ORF">Acr_18g0000950</name>
</gene>
<protein>
    <submittedName>
        <fullName evidence="1">Uncharacterized protein</fullName>
    </submittedName>
</protein>
<dbReference type="EMBL" id="BJWL01000018">
    <property type="protein sequence ID" value="GFZ05925.1"/>
    <property type="molecule type" value="Genomic_DNA"/>
</dbReference>
<sequence length="87" mass="9647">MRTPPSLVSLAIDAALLNLSHFSDLSTIPDHILLDLFLRTLRAGKLTEKILKLFIATGNDEVLSLIQALNIQHILTPVLPTRCSEKF</sequence>
<dbReference type="AlphaFoldDB" id="A0A7J0G559"/>
<comment type="caution">
    <text evidence="1">The sequence shown here is derived from an EMBL/GenBank/DDBJ whole genome shotgun (WGS) entry which is preliminary data.</text>
</comment>
<evidence type="ECO:0000313" key="1">
    <source>
        <dbReference type="EMBL" id="GFZ05925.1"/>
    </source>
</evidence>
<dbReference type="Proteomes" id="UP000585474">
    <property type="component" value="Unassembled WGS sequence"/>
</dbReference>
<name>A0A7J0G559_9ERIC</name>
<keyword evidence="2" id="KW-1185">Reference proteome</keyword>